<dbReference type="PANTHER" id="PTHR39757">
    <property type="match status" value="1"/>
</dbReference>
<keyword evidence="2" id="KW-0125">Carotenoid biosynthesis</keyword>
<dbReference type="AlphaFoldDB" id="A0A368VL75"/>
<keyword evidence="5" id="KW-1185">Reference proteome</keyword>
<dbReference type="NCBIfam" id="TIGR01790">
    <property type="entry name" value="carotene-cycl"/>
    <property type="match status" value="1"/>
</dbReference>
<dbReference type="PANTHER" id="PTHR39757:SF5">
    <property type="entry name" value="OS02G0190600 PROTEIN"/>
    <property type="match status" value="1"/>
</dbReference>
<dbReference type="EMBL" id="QPJC01000011">
    <property type="protein sequence ID" value="RCW40425.1"/>
    <property type="molecule type" value="Genomic_DNA"/>
</dbReference>
<sequence length="406" mass="42613">MQVVDVLVVGGGPAGRAAASACSDAGMRVSLVDPAPRRVWPHTYAAWRDELPAGVARASAAVAERMLTIGTAAPYEWDRQYAVLDNTALWKHLWRADVTEVTGTVTSAEHGAAGSTVHLKDGRRLAAAVVVDASGAARTLSGGRPARTPAQQTAVGVVVDTTEAGAILEPGTGVLMDWRQVPGVDGGWPTFLYAVPVAPGRTLLEETSLARRPGLPLASLRRRLRARLAAAGITLPAAASEERVRFPVDDPLPRQRRIAPLGSPAGLVPFGAAAGLVHPATGFSVAASLRLAPWVAGAISGGLVDGPAAAARAAWSLLWPPSATATHGLRRHALRTLLSMPPQRVPEFFDVFFSLPEHHRRAFLSPDFDLPGTSAAMAAAFRSAPWGLRRYMAASGPPPRLRAAHT</sequence>
<dbReference type="RefSeq" id="WP_420810182.1">
    <property type="nucleotide sequence ID" value="NZ_QPJC01000011.1"/>
</dbReference>
<protein>
    <submittedName>
        <fullName evidence="4">Lycopene cyclase (CrtL-type)</fullName>
    </submittedName>
</protein>
<dbReference type="InterPro" id="IPR036188">
    <property type="entry name" value="FAD/NAD-bd_sf"/>
</dbReference>
<organism evidence="4 5">
    <name type="scientific">Halopolyspora algeriensis</name>
    <dbReference type="NCBI Taxonomy" id="1500506"/>
    <lineage>
        <taxon>Bacteria</taxon>
        <taxon>Bacillati</taxon>
        <taxon>Actinomycetota</taxon>
        <taxon>Actinomycetes</taxon>
        <taxon>Actinomycetes incertae sedis</taxon>
        <taxon>Halopolyspora</taxon>
    </lineage>
</organism>
<accession>A0A368VL75</accession>
<dbReference type="Pfam" id="PF05834">
    <property type="entry name" value="Lycopene_cycl"/>
    <property type="match status" value="1"/>
</dbReference>
<dbReference type="GO" id="GO:0016705">
    <property type="term" value="F:oxidoreductase activity, acting on paired donors, with incorporation or reduction of molecular oxygen"/>
    <property type="evidence" value="ECO:0007669"/>
    <property type="project" value="InterPro"/>
</dbReference>
<dbReference type="Proteomes" id="UP000253495">
    <property type="component" value="Unassembled WGS sequence"/>
</dbReference>
<gene>
    <name evidence="4" type="ORF">DFQ14_11174</name>
</gene>
<dbReference type="GO" id="GO:0016117">
    <property type="term" value="P:carotenoid biosynthetic process"/>
    <property type="evidence" value="ECO:0007669"/>
    <property type="project" value="UniProtKB-KW"/>
</dbReference>
<dbReference type="InterPro" id="IPR010108">
    <property type="entry name" value="Lycopene_cyclase_b/e"/>
</dbReference>
<evidence type="ECO:0000256" key="1">
    <source>
        <dbReference type="ARBA" id="ARBA00006599"/>
    </source>
</evidence>
<comment type="similarity">
    <text evidence="1">Belongs to the lycopene cyclase family.</text>
</comment>
<dbReference type="SUPFAM" id="SSF51905">
    <property type="entry name" value="FAD/NAD(P)-binding domain"/>
    <property type="match status" value="1"/>
</dbReference>
<keyword evidence="3" id="KW-0520">NAD</keyword>
<evidence type="ECO:0000313" key="5">
    <source>
        <dbReference type="Proteomes" id="UP000253495"/>
    </source>
</evidence>
<dbReference type="Gene3D" id="3.50.50.60">
    <property type="entry name" value="FAD/NAD(P)-binding domain"/>
    <property type="match status" value="1"/>
</dbReference>
<dbReference type="GO" id="GO:0016860">
    <property type="term" value="F:intramolecular oxidoreductase activity"/>
    <property type="evidence" value="ECO:0007669"/>
    <property type="project" value="UniProtKB-ARBA"/>
</dbReference>
<reference evidence="4 5" key="1">
    <citation type="submission" date="2018-07" db="EMBL/GenBank/DDBJ databases">
        <title>Genomic Encyclopedia of Type Strains, Phase III (KMG-III): the genomes of soil and plant-associated and newly described type strains.</title>
        <authorList>
            <person name="Whitman W."/>
        </authorList>
    </citation>
    <scope>NUCLEOTIDE SEQUENCE [LARGE SCALE GENOMIC DNA]</scope>
    <source>
        <strain evidence="4 5">CECT 8575</strain>
    </source>
</reference>
<evidence type="ECO:0000256" key="2">
    <source>
        <dbReference type="ARBA" id="ARBA00022746"/>
    </source>
</evidence>
<name>A0A368VL75_9ACTN</name>
<comment type="caution">
    <text evidence="4">The sequence shown here is derived from an EMBL/GenBank/DDBJ whole genome shotgun (WGS) entry which is preliminary data.</text>
</comment>
<proteinExistence type="inferred from homology"/>
<evidence type="ECO:0000313" key="4">
    <source>
        <dbReference type="EMBL" id="RCW40425.1"/>
    </source>
</evidence>
<evidence type="ECO:0000256" key="3">
    <source>
        <dbReference type="ARBA" id="ARBA00023027"/>
    </source>
</evidence>